<dbReference type="PANTHER" id="PTHR11783">
    <property type="entry name" value="SULFOTRANSFERASE SULT"/>
    <property type="match status" value="1"/>
</dbReference>
<dbReference type="InterPro" id="IPR000863">
    <property type="entry name" value="Sulfotransferase_dom"/>
</dbReference>
<evidence type="ECO:0000313" key="5">
    <source>
        <dbReference type="Proteomes" id="UP000664521"/>
    </source>
</evidence>
<evidence type="ECO:0000259" key="3">
    <source>
        <dbReference type="Pfam" id="PF00685"/>
    </source>
</evidence>
<keyword evidence="2" id="KW-0808">Transferase</keyword>
<organism evidence="4 5">
    <name type="scientific">Heterodermia speciosa</name>
    <dbReference type="NCBI Taxonomy" id="116794"/>
    <lineage>
        <taxon>Eukaryota</taxon>
        <taxon>Fungi</taxon>
        <taxon>Dikarya</taxon>
        <taxon>Ascomycota</taxon>
        <taxon>Pezizomycotina</taxon>
        <taxon>Lecanoromycetes</taxon>
        <taxon>OSLEUM clade</taxon>
        <taxon>Lecanoromycetidae</taxon>
        <taxon>Caliciales</taxon>
        <taxon>Physciaceae</taxon>
        <taxon>Heterodermia</taxon>
    </lineage>
</organism>
<dbReference type="Pfam" id="PF00685">
    <property type="entry name" value="Sulfotransfer_1"/>
    <property type="match status" value="1"/>
</dbReference>
<reference evidence="4" key="1">
    <citation type="submission" date="2021-03" db="EMBL/GenBank/DDBJ databases">
        <authorList>
            <person name="Tagirdzhanova G."/>
        </authorList>
    </citation>
    <scope>NUCLEOTIDE SEQUENCE</scope>
</reference>
<comment type="caution">
    <text evidence="4">The sequence shown here is derived from an EMBL/GenBank/DDBJ whole genome shotgun (WGS) entry which is preliminary data.</text>
</comment>
<dbReference type="Gene3D" id="3.40.50.300">
    <property type="entry name" value="P-loop containing nucleotide triphosphate hydrolases"/>
    <property type="match status" value="1"/>
</dbReference>
<proteinExistence type="inferred from homology"/>
<accession>A0A8H3IU09</accession>
<sequence length="314" mass="36464">MTPTIRSPSPKARVGEYNDATHAEDASALIIGEHGYKHRLLDSRVMPPFITPTRYALSRRIRTRDSDICFSSYPKSGSTWLSYIIFLLTDSASARDTIQSSLIWVESSWTYLRSEAEVEAASEPRVFKSHMPYDMALGGVPAENKGRYIYIARNPKDVVTSYYRFESGKSWTGFYDGGWEHWLGMFVDGKVQRGDWFHHVLSWWEASQRAENILFVKYEDLKRDTTAEIRRIAEFLGKSQLTEERMTEIESKIGFEEMKKDKFSSLGDVKEFNQFFRKGEIGSWKDQFTVRQSEMFDQLCEERMSGSGLHFDYE</sequence>
<evidence type="ECO:0000313" key="4">
    <source>
        <dbReference type="EMBL" id="CAF9933520.1"/>
    </source>
</evidence>
<dbReference type="EMBL" id="CAJPDS010000068">
    <property type="protein sequence ID" value="CAF9933520.1"/>
    <property type="molecule type" value="Genomic_DNA"/>
</dbReference>
<dbReference type="InterPro" id="IPR027417">
    <property type="entry name" value="P-loop_NTPase"/>
</dbReference>
<gene>
    <name evidence="4" type="ORF">HETSPECPRED_008685</name>
</gene>
<dbReference type="SUPFAM" id="SSF52540">
    <property type="entry name" value="P-loop containing nucleoside triphosphate hydrolases"/>
    <property type="match status" value="1"/>
</dbReference>
<protein>
    <recommendedName>
        <fullName evidence="3">Sulfotransferase domain-containing protein</fullName>
    </recommendedName>
</protein>
<evidence type="ECO:0000256" key="2">
    <source>
        <dbReference type="ARBA" id="ARBA00022679"/>
    </source>
</evidence>
<dbReference type="OrthoDB" id="205623at2759"/>
<dbReference type="GO" id="GO:0008146">
    <property type="term" value="F:sulfotransferase activity"/>
    <property type="evidence" value="ECO:0007669"/>
    <property type="project" value="InterPro"/>
</dbReference>
<dbReference type="AlphaFoldDB" id="A0A8H3IU09"/>
<dbReference type="Proteomes" id="UP000664521">
    <property type="component" value="Unassembled WGS sequence"/>
</dbReference>
<feature type="domain" description="Sulfotransferase" evidence="3">
    <location>
        <begin position="65"/>
        <end position="308"/>
    </location>
</feature>
<evidence type="ECO:0000256" key="1">
    <source>
        <dbReference type="ARBA" id="ARBA00005771"/>
    </source>
</evidence>
<name>A0A8H3IU09_9LECA</name>
<keyword evidence="5" id="KW-1185">Reference proteome</keyword>
<comment type="similarity">
    <text evidence="1">Belongs to the sulfotransferase 1 family.</text>
</comment>